<reference evidence="1 2" key="1">
    <citation type="submission" date="2019-07" db="EMBL/GenBank/DDBJ databases">
        <title>De Novo Assembly of kiwifruit Actinidia rufa.</title>
        <authorList>
            <person name="Sugita-Konishi S."/>
            <person name="Sato K."/>
            <person name="Mori E."/>
            <person name="Abe Y."/>
            <person name="Kisaki G."/>
            <person name="Hamano K."/>
            <person name="Suezawa K."/>
            <person name="Otani M."/>
            <person name="Fukuda T."/>
            <person name="Manabe T."/>
            <person name="Gomi K."/>
            <person name="Tabuchi M."/>
            <person name="Akimitsu K."/>
            <person name="Kataoka I."/>
        </authorList>
    </citation>
    <scope>NUCLEOTIDE SEQUENCE [LARGE SCALE GENOMIC DNA]</scope>
    <source>
        <strain evidence="2">cv. Fuchu</strain>
    </source>
</reference>
<dbReference type="EMBL" id="BJWL01000015">
    <property type="protein sequence ID" value="GFZ02100.1"/>
    <property type="molecule type" value="Genomic_DNA"/>
</dbReference>
<evidence type="ECO:0000313" key="2">
    <source>
        <dbReference type="Proteomes" id="UP000585474"/>
    </source>
</evidence>
<keyword evidence="2" id="KW-1185">Reference proteome</keyword>
<sequence>MQPAMIPSNVDRRDGVSPGGWRQNLDCSIGLMNRFGSCSQTPFEQSMNSHDFEYPPLVSLEFALFLHSSRILRRMLGEDDDPPPPAKTMSVLRRDLRTRVTQASNKAVFGNDRGPDDFPNLGRIVVLEKLEQIEAVFETGVDVAAVEVAEGVDPGVVGEEDGGSDSGIGGETWVLKHAAVEDQLEHKRFGSVPASGLIMGFLTQPVVGQVGAEIVEETEIGAVCEEVDVESGREVPDVIHLPETRVEIGLLEIDAAEGGVELGGAFEDGSSVCLLERARGVTVEGEN</sequence>
<name>A0A7J0FV77_9ERIC</name>
<accession>A0A7J0FV77</accession>
<organism evidence="1 2">
    <name type="scientific">Actinidia rufa</name>
    <dbReference type="NCBI Taxonomy" id="165716"/>
    <lineage>
        <taxon>Eukaryota</taxon>
        <taxon>Viridiplantae</taxon>
        <taxon>Streptophyta</taxon>
        <taxon>Embryophyta</taxon>
        <taxon>Tracheophyta</taxon>
        <taxon>Spermatophyta</taxon>
        <taxon>Magnoliopsida</taxon>
        <taxon>eudicotyledons</taxon>
        <taxon>Gunneridae</taxon>
        <taxon>Pentapetalae</taxon>
        <taxon>asterids</taxon>
        <taxon>Ericales</taxon>
        <taxon>Actinidiaceae</taxon>
        <taxon>Actinidia</taxon>
    </lineage>
</organism>
<evidence type="ECO:0000313" key="1">
    <source>
        <dbReference type="EMBL" id="GFZ02100.1"/>
    </source>
</evidence>
<gene>
    <name evidence="1" type="ORF">Acr_15g0007090</name>
</gene>
<proteinExistence type="predicted"/>
<comment type="caution">
    <text evidence="1">The sequence shown here is derived from an EMBL/GenBank/DDBJ whole genome shotgun (WGS) entry which is preliminary data.</text>
</comment>
<dbReference type="AlphaFoldDB" id="A0A7J0FV77"/>
<protein>
    <submittedName>
        <fullName evidence="1">Exostosin family protein</fullName>
    </submittedName>
</protein>
<dbReference type="Proteomes" id="UP000585474">
    <property type="component" value="Unassembled WGS sequence"/>
</dbReference>